<dbReference type="InterPro" id="IPR033351">
    <property type="entry name" value="POC5"/>
</dbReference>
<feature type="region of interest" description="Disordered" evidence="11">
    <location>
        <begin position="316"/>
        <end position="335"/>
    </location>
</feature>
<feature type="compositionally biased region" description="Acidic residues" evidence="11">
    <location>
        <begin position="244"/>
        <end position="254"/>
    </location>
</feature>
<dbReference type="EMBL" id="JALJOS010000001">
    <property type="protein sequence ID" value="KAK9844604.1"/>
    <property type="molecule type" value="Genomic_DNA"/>
</dbReference>
<dbReference type="PANTHER" id="PTHR28618">
    <property type="entry name" value="CENTROSOMAL PROTEIN POC5"/>
    <property type="match status" value="1"/>
</dbReference>
<keyword evidence="5" id="KW-0677">Repeat</keyword>
<evidence type="ECO:0000256" key="5">
    <source>
        <dbReference type="ARBA" id="ARBA00022737"/>
    </source>
</evidence>
<sequence length="335" mass="37502">MQSQDSPEDHPSSQHMFTARVEQQQQRDKHELLVWYNDVRSALLAEWEEGRAEQVSSWAAQREEMQQQLDSYRSAAVESDVLIGKYEQYLDRLSGGHHRSSQRYLQARALQAWRRWSTGKRTGRAGRRQAHAHYNTRKLQCHVLRSWRAWSVRTSKSKAADRMREATEAGERAAWAAANAIIADVQARLEASQAEVKEVGAAKQRMEQAMKRSFMRGVCALNLEALQVMKRGAPQEDPRSAPLDEAESMPEEEPAAQPAQQIKAYPGAYASSSPMPAATHLAQECVQVGIAEQLQGKMSSLGLTADSSSMLQPYGITPMSFQGRQPSGLLDRLGL</sequence>
<keyword evidence="13" id="KW-1185">Reference proteome</keyword>
<name>A0AAW1SEA5_9CHLO</name>
<gene>
    <name evidence="12" type="ORF">WJX74_004492</name>
</gene>
<dbReference type="AlphaFoldDB" id="A0AAW1SEA5"/>
<dbReference type="PANTHER" id="PTHR28618:SF1">
    <property type="entry name" value="CENTROSOMAL PROTEIN POC5"/>
    <property type="match status" value="1"/>
</dbReference>
<proteinExistence type="inferred from homology"/>
<evidence type="ECO:0000256" key="9">
    <source>
        <dbReference type="ARBA" id="ARBA00031694"/>
    </source>
</evidence>
<evidence type="ECO:0000256" key="2">
    <source>
        <dbReference type="ARBA" id="ARBA00010411"/>
    </source>
</evidence>
<keyword evidence="7" id="KW-0206">Cytoskeleton</keyword>
<evidence type="ECO:0000256" key="3">
    <source>
        <dbReference type="ARBA" id="ARBA00014910"/>
    </source>
</evidence>
<evidence type="ECO:0000256" key="7">
    <source>
        <dbReference type="ARBA" id="ARBA00023212"/>
    </source>
</evidence>
<evidence type="ECO:0000256" key="1">
    <source>
        <dbReference type="ARBA" id="ARBA00004114"/>
    </source>
</evidence>
<keyword evidence="4" id="KW-0963">Cytoplasm</keyword>
<evidence type="ECO:0000313" key="12">
    <source>
        <dbReference type="EMBL" id="KAK9844604.1"/>
    </source>
</evidence>
<evidence type="ECO:0000256" key="4">
    <source>
        <dbReference type="ARBA" id="ARBA00022490"/>
    </source>
</evidence>
<evidence type="ECO:0000256" key="11">
    <source>
        <dbReference type="SAM" id="MobiDB-lite"/>
    </source>
</evidence>
<reference evidence="12 13" key="1">
    <citation type="journal article" date="2024" name="Nat. Commun.">
        <title>Phylogenomics reveals the evolutionary origins of lichenization in chlorophyte algae.</title>
        <authorList>
            <person name="Puginier C."/>
            <person name="Libourel C."/>
            <person name="Otte J."/>
            <person name="Skaloud P."/>
            <person name="Haon M."/>
            <person name="Grisel S."/>
            <person name="Petersen M."/>
            <person name="Berrin J.G."/>
            <person name="Delaux P.M."/>
            <person name="Dal Grande F."/>
            <person name="Keller J."/>
        </authorList>
    </citation>
    <scope>NUCLEOTIDE SEQUENCE [LARGE SCALE GENOMIC DNA]</scope>
    <source>
        <strain evidence="12 13">SAG 2145</strain>
    </source>
</reference>
<comment type="function">
    <text evidence="10">Essential for the assembly of the distal half of centrioles, required for centriole elongation. Acts as a negative regulator of centriole elongation.</text>
</comment>
<keyword evidence="8" id="KW-0131">Cell cycle</keyword>
<organism evidence="12 13">
    <name type="scientific">Apatococcus lobatus</name>
    <dbReference type="NCBI Taxonomy" id="904363"/>
    <lineage>
        <taxon>Eukaryota</taxon>
        <taxon>Viridiplantae</taxon>
        <taxon>Chlorophyta</taxon>
        <taxon>core chlorophytes</taxon>
        <taxon>Trebouxiophyceae</taxon>
        <taxon>Chlorellales</taxon>
        <taxon>Chlorellaceae</taxon>
        <taxon>Apatococcus</taxon>
    </lineage>
</organism>
<comment type="similarity">
    <text evidence="2">Belongs to the POC5 family.</text>
</comment>
<accession>A0AAW1SEA5</accession>
<dbReference type="Proteomes" id="UP001438707">
    <property type="component" value="Unassembled WGS sequence"/>
</dbReference>
<comment type="caution">
    <text evidence="12">The sequence shown here is derived from an EMBL/GenBank/DDBJ whole genome shotgun (WGS) entry which is preliminary data.</text>
</comment>
<feature type="region of interest" description="Disordered" evidence="11">
    <location>
        <begin position="1"/>
        <end position="24"/>
    </location>
</feature>
<feature type="region of interest" description="Disordered" evidence="11">
    <location>
        <begin position="231"/>
        <end position="260"/>
    </location>
</feature>
<dbReference type="GO" id="GO:0005814">
    <property type="term" value="C:centriole"/>
    <property type="evidence" value="ECO:0007669"/>
    <property type="project" value="UniProtKB-SubCell"/>
</dbReference>
<evidence type="ECO:0000256" key="8">
    <source>
        <dbReference type="ARBA" id="ARBA00023306"/>
    </source>
</evidence>
<evidence type="ECO:0000256" key="6">
    <source>
        <dbReference type="ARBA" id="ARBA00023054"/>
    </source>
</evidence>
<evidence type="ECO:0000256" key="10">
    <source>
        <dbReference type="ARBA" id="ARBA00049959"/>
    </source>
</evidence>
<feature type="compositionally biased region" description="Polar residues" evidence="11">
    <location>
        <begin position="13"/>
        <end position="24"/>
    </location>
</feature>
<comment type="subcellular location">
    <subcellularLocation>
        <location evidence="1">Cytoplasm</location>
        <location evidence="1">Cytoskeleton</location>
        <location evidence="1">Microtubule organizing center</location>
        <location evidence="1">Centrosome</location>
        <location evidence="1">Centriole</location>
    </subcellularLocation>
</comment>
<protein>
    <recommendedName>
        <fullName evidence="3">Centrosomal protein POC5</fullName>
    </recommendedName>
    <alternativeName>
        <fullName evidence="9">Protein of centriole 5</fullName>
    </alternativeName>
</protein>
<evidence type="ECO:0000313" key="13">
    <source>
        <dbReference type="Proteomes" id="UP001438707"/>
    </source>
</evidence>
<keyword evidence="6" id="KW-0175">Coiled coil</keyword>